<evidence type="ECO:0000313" key="3">
    <source>
        <dbReference type="Proteomes" id="UP000698752"/>
    </source>
</evidence>
<comment type="caution">
    <text evidence="2">The sequence shown here is derived from an EMBL/GenBank/DDBJ whole genome shotgun (WGS) entry which is preliminary data.</text>
</comment>
<evidence type="ECO:0000313" key="2">
    <source>
        <dbReference type="EMBL" id="MBR0649991.1"/>
    </source>
</evidence>
<name>A0ABS5EG48_9PROT</name>
<proteinExistence type="predicted"/>
<reference evidence="3" key="1">
    <citation type="journal article" date="2021" name="Syst. Appl. Microbiol.">
        <title>Roseomonas hellenica sp. nov., isolated from roots of wild-growing Alkanna tinctoria.</title>
        <authorList>
            <person name="Rat A."/>
            <person name="Naranjo H.D."/>
            <person name="Lebbe L."/>
            <person name="Cnockaert M."/>
            <person name="Krigas N."/>
            <person name="Grigoriadou K."/>
            <person name="Maloupa E."/>
            <person name="Willems A."/>
        </authorList>
    </citation>
    <scope>NUCLEOTIDE SEQUENCE [LARGE SCALE GENOMIC DNA]</scope>
    <source>
        <strain evidence="3">LMG 31159</strain>
    </source>
</reference>
<sequence>MRFVFGSIPMLLLATAATAQQPARPPGPPVLIACPPSVEVTARDEIHPPPGWTVRPERQRHWLRGADLFEGDPAERVQLRPEADPRTRREWWDLGDSRQAYRLVCRYEGLESGIMAAVPAGARRCEVTSRRENSRGMRQGRVVSGPEQVVVACR</sequence>
<evidence type="ECO:0008006" key="4">
    <source>
        <dbReference type="Google" id="ProtNLM"/>
    </source>
</evidence>
<dbReference type="Proteomes" id="UP000698752">
    <property type="component" value="Unassembled WGS sequence"/>
</dbReference>
<feature type="signal peptide" evidence="1">
    <location>
        <begin position="1"/>
        <end position="19"/>
    </location>
</feature>
<accession>A0ABS5EG48</accession>
<keyword evidence="1" id="KW-0732">Signal</keyword>
<dbReference type="EMBL" id="JAAEDI010000009">
    <property type="protein sequence ID" value="MBR0649991.1"/>
    <property type="molecule type" value="Genomic_DNA"/>
</dbReference>
<evidence type="ECO:0000256" key="1">
    <source>
        <dbReference type="SAM" id="SignalP"/>
    </source>
</evidence>
<dbReference type="RefSeq" id="WP_211868380.1">
    <property type="nucleotide sequence ID" value="NZ_JAAEDI010000009.1"/>
</dbReference>
<feature type="chain" id="PRO_5045757135" description="Ig-like domain-containing protein" evidence="1">
    <location>
        <begin position="20"/>
        <end position="154"/>
    </location>
</feature>
<gene>
    <name evidence="2" type="ORF">GXW78_09985</name>
</gene>
<protein>
    <recommendedName>
        <fullName evidence="4">Ig-like domain-containing protein</fullName>
    </recommendedName>
</protein>
<keyword evidence="3" id="KW-1185">Reference proteome</keyword>
<dbReference type="NCBIfam" id="NF042415">
    <property type="entry name" value="STY0301_fam"/>
    <property type="match status" value="1"/>
</dbReference>
<dbReference type="InterPro" id="IPR049973">
    <property type="entry name" value="STY0301-like"/>
</dbReference>
<organism evidence="2 3">
    <name type="scientific">Neoroseomonas terrae</name>
    <dbReference type="NCBI Taxonomy" id="424799"/>
    <lineage>
        <taxon>Bacteria</taxon>
        <taxon>Pseudomonadati</taxon>
        <taxon>Pseudomonadota</taxon>
        <taxon>Alphaproteobacteria</taxon>
        <taxon>Acetobacterales</taxon>
        <taxon>Acetobacteraceae</taxon>
        <taxon>Neoroseomonas</taxon>
    </lineage>
</organism>